<evidence type="ECO:0000256" key="13">
    <source>
        <dbReference type="ARBA" id="ARBA00034617"/>
    </source>
</evidence>
<evidence type="ECO:0000259" key="17">
    <source>
        <dbReference type="PROSITE" id="PS51192"/>
    </source>
</evidence>
<dbReference type="InterPro" id="IPR032284">
    <property type="entry name" value="RecQ_Zn-bd"/>
</dbReference>
<evidence type="ECO:0000256" key="6">
    <source>
        <dbReference type="ARBA" id="ARBA00022801"/>
    </source>
</evidence>
<dbReference type="HOGENOM" id="CLU_001103_16_4_1"/>
<dbReference type="Pfam" id="PF00270">
    <property type="entry name" value="DEAD"/>
    <property type="match status" value="1"/>
</dbReference>
<evidence type="ECO:0000256" key="12">
    <source>
        <dbReference type="ARBA" id="ARBA00023242"/>
    </source>
</evidence>
<evidence type="ECO:0000256" key="4">
    <source>
        <dbReference type="ARBA" id="ARBA00022741"/>
    </source>
</evidence>
<dbReference type="Proteomes" id="UP000007129">
    <property type="component" value="Unassembled WGS sequence"/>
</dbReference>
<dbReference type="FunFam" id="3.40.50.300:FF:001975">
    <property type="entry name" value="ATP-dependent DNA helicase"/>
    <property type="match status" value="1"/>
</dbReference>
<feature type="compositionally biased region" description="Low complexity" evidence="15">
    <location>
        <begin position="1687"/>
        <end position="1697"/>
    </location>
</feature>
<feature type="domain" description="HRDC" evidence="16">
    <location>
        <begin position="1499"/>
        <end position="1582"/>
    </location>
</feature>
<dbReference type="PROSITE" id="PS00690">
    <property type="entry name" value="DEAH_ATP_HELICASE"/>
    <property type="match status" value="1"/>
</dbReference>
<dbReference type="SUPFAM" id="SSF46785">
    <property type="entry name" value="Winged helix' DNA-binding domain"/>
    <property type="match status" value="1"/>
</dbReference>
<feature type="region of interest" description="Disordered" evidence="15">
    <location>
        <begin position="52"/>
        <end position="82"/>
    </location>
</feature>
<dbReference type="InterPro" id="IPR036390">
    <property type="entry name" value="WH_DNA-bd_sf"/>
</dbReference>
<comment type="subcellular location">
    <subcellularLocation>
        <location evidence="2">Nucleus</location>
    </subcellularLocation>
</comment>
<dbReference type="GO" id="GO:0005634">
    <property type="term" value="C:nucleus"/>
    <property type="evidence" value="ECO:0007669"/>
    <property type="project" value="UniProtKB-SubCell"/>
</dbReference>
<dbReference type="GO" id="GO:0016787">
    <property type="term" value="F:hydrolase activity"/>
    <property type="evidence" value="ECO:0007669"/>
    <property type="project" value="UniProtKB-KW"/>
</dbReference>
<evidence type="ECO:0000313" key="19">
    <source>
        <dbReference type="EMBL" id="EKG10661.1"/>
    </source>
</evidence>
<dbReference type="InterPro" id="IPR018982">
    <property type="entry name" value="RQC_domain"/>
</dbReference>
<evidence type="ECO:0000256" key="5">
    <source>
        <dbReference type="ARBA" id="ARBA00022763"/>
    </source>
</evidence>
<dbReference type="OrthoDB" id="10261556at2759"/>
<dbReference type="NCBIfam" id="TIGR00614">
    <property type="entry name" value="recQ_fam"/>
    <property type="match status" value="1"/>
</dbReference>
<comment type="catalytic activity">
    <reaction evidence="13">
        <text>Couples ATP hydrolysis with the unwinding of duplex DNA by translocating in the 3'-5' direction.</text>
        <dbReference type="EC" id="5.6.2.4"/>
    </reaction>
</comment>
<reference evidence="19 20" key="1">
    <citation type="journal article" date="2012" name="BMC Genomics">
        <title>Tools to kill: Genome of one of the most destructive plant pathogenic fungi Macrophomina phaseolina.</title>
        <authorList>
            <person name="Islam M.S."/>
            <person name="Haque M.S."/>
            <person name="Islam M.M."/>
            <person name="Emdad E.M."/>
            <person name="Halim A."/>
            <person name="Hossen Q.M.M."/>
            <person name="Hossain M.Z."/>
            <person name="Ahmed B."/>
            <person name="Rahim S."/>
            <person name="Rahman M.S."/>
            <person name="Alam M.M."/>
            <person name="Hou S."/>
            <person name="Wan X."/>
            <person name="Saito J.A."/>
            <person name="Alam M."/>
        </authorList>
    </citation>
    <scope>NUCLEOTIDE SEQUENCE [LARGE SCALE GENOMIC DNA]</scope>
    <source>
        <strain evidence="19 20">MS6</strain>
    </source>
</reference>
<comment type="similarity">
    <text evidence="3">Belongs to the helicase family. RecQ subfamily.</text>
</comment>
<dbReference type="InterPro" id="IPR044876">
    <property type="entry name" value="HRDC_dom_sf"/>
</dbReference>
<dbReference type="eggNOG" id="KOG0351">
    <property type="taxonomic scope" value="Eukaryota"/>
</dbReference>
<feature type="region of interest" description="Disordered" evidence="15">
    <location>
        <begin position="701"/>
        <end position="726"/>
    </location>
</feature>
<dbReference type="GO" id="GO:0005524">
    <property type="term" value="F:ATP binding"/>
    <property type="evidence" value="ECO:0007669"/>
    <property type="project" value="UniProtKB-KW"/>
</dbReference>
<keyword evidence="12" id="KW-0539">Nucleus</keyword>
<feature type="domain" description="Helicase ATP-binding" evidence="17">
    <location>
        <begin position="875"/>
        <end position="1056"/>
    </location>
</feature>
<dbReference type="EMBL" id="AHHD01000510">
    <property type="protein sequence ID" value="EKG10661.1"/>
    <property type="molecule type" value="Genomic_DNA"/>
</dbReference>
<evidence type="ECO:0000256" key="8">
    <source>
        <dbReference type="ARBA" id="ARBA00022840"/>
    </source>
</evidence>
<gene>
    <name evidence="19" type="ORF">MPH_12240</name>
</gene>
<dbReference type="GO" id="GO:0006260">
    <property type="term" value="P:DNA replication"/>
    <property type="evidence" value="ECO:0007669"/>
    <property type="project" value="InterPro"/>
</dbReference>
<dbReference type="CDD" id="cd18794">
    <property type="entry name" value="SF2_C_RecQ"/>
    <property type="match status" value="1"/>
</dbReference>
<feature type="compositionally biased region" description="Acidic residues" evidence="15">
    <location>
        <begin position="1601"/>
        <end position="1621"/>
    </location>
</feature>
<sequence length="1739" mass="192713">MTIHNLKTHLSWLLNTKPFLPPAGQHLVLPLPNAPPSSGTLGSQGIAAEVLDPASDTPSNEPPRSQPIVPDVRPLAPSDSEVATTATLTIEDPDSEARPTMAKLRAAPGSTSKPRLISQAYSGRKPLVGSPGSFKEKLSSVSLEPSKRQTESNGTVSRGYLADSREKEHIRSQKALLDDVDMTDIDAIDLTGDSDPRAGSSPSVQVPASASRKRKSGQLGQSTAHGRPRVQDGPSGTLARDAFAPTEDYEDPPPPYSTIAQKSAALPPPLLPILDNNDDNFVSLQNSPSLDADVEDNQRVLESPLKSIPKKRKLLDRVHSGQFDGGSGRVALRKPSRSPKRVDWIDLGRPADEERRSPVKASHRNKWRIIADSEDEDGFELDGRQEVAPFPNVLGKSSGLQSPVKTFGSKSFAIEESKDYRWHECRGNSAPPVRQAGPAEMRLPLPSKTPHASIVLEDPMATPSSCQASPSLLSKGERKAASDFAEWPESCLQAICGELETEVRRLRKAQTDFLEEYDIPSRELVEQSKAVLKRKGVIENLVETRGRFLKANLKKKELAKRVLSFMETEYSHDLTDFHETEAQMKAASEHLRNVEVEMIKLMRTAGFISGEGDSVHLCGQSQASPTKVMVRSTQVATGPHDKGKQWTQEVPDAPPTQRIQQTQVVVKGVVTRTGQDKATLVTSDDPGNALEVVDDCFHGNFEGETFNEPDPGDRDRHDASDTYTMPPRVHAQPSISASGVYFDENDIELDEEALLGMNMGTPPANLIDEDEDEYGDFSLNDEDMLVATGDAQALDANSGQEWKEDNRHIFQETSGNCARQQLGRDTLKRNPSTRASASMGPPVNQAQFPWTGEVKKTLKDQFHLRGFRPHQLETINATLAGKDCFVLMPTGGGKSLCYQLPAVVQSGKTRGVTVVISPLLSLMEDQVNHLRALHIQAFYINGELSYEQRRFIMNALREPQVEKFIQVLYVTPEMLSKNQAMVNLLQDLHHRQRLARIVIDEAHCVSQWGHDFRPDYKALGETRRQFIGVPVMALTATATQNVKVDTIHNLGIQGCEIFAQSFNRPNLYYEVRTKGKREDTLQKIADIIKTQYRGQSGIVYCLSRKKCEVIAQQLREKHNISAHHYHAGMESAEKSETQKSWQAGGYKVIVATIAFGMGIDKPDVRFVIHHSIPKSLEGYYQETGRAGRDGKRSGCYLFYGYQDTTILKKMIKEGEGSRQQKERQYAMLRNVVQFCENKADCRRVQVLAYFNESFRAEDCDAECDNCNSTTTFEYRDFTDLAAEAVTLVQKIQTENVTLLHCSDVFRGASSKRIKDLGHDCLEEYGAGSGLERGDAERLFQRLISEGALQEKNHVNGKGFTSQYIKLGRNFNTFKSRQERIQMHVRVSPRQHKNSKAKSATKRKGTGVAAALEYYPLSTNVSSPVQGASRTKHKTNITRRDNDDDGFLLENQAESKAEDESETYEPAPLPRSRMIAKSNKTSRQKLGPPITTDEKMARLDEVHQDVVEAFVQAGRSECQRILISRNLRAHPFTDTVLREMAISFPATPEELQEIPGIDRQMVMFYGDRFLRLIKQFKDDFDAMSGPQPDKVKDPNHEIIEISDEDEEEYGGNFDEEPEPDDAGDVRSSYFPRGEADPEVEAFNERFSQAQTSARATAGPAGGRSKRPATGIHRYNAGKKPSYRKGSRRSSTSDYSRSGDGTGVSKKTASRKREGGGTGGSTTYSKKGGQGGGGGIGMMPT</sequence>
<evidence type="ECO:0000256" key="11">
    <source>
        <dbReference type="ARBA" id="ARBA00023235"/>
    </source>
</evidence>
<dbReference type="FunFam" id="3.40.50.300:FF:000537">
    <property type="entry name" value="Bloom syndrome RecQ-like helicase"/>
    <property type="match status" value="1"/>
</dbReference>
<name>K2QLF8_MACPH</name>
<dbReference type="SUPFAM" id="SSF47819">
    <property type="entry name" value="HRDC-like"/>
    <property type="match status" value="1"/>
</dbReference>
<feature type="region of interest" description="Disordered" evidence="15">
    <location>
        <begin position="1420"/>
        <end position="1489"/>
    </location>
</feature>
<dbReference type="VEuPathDB" id="FungiDB:MPH_12240"/>
<dbReference type="PANTHER" id="PTHR13710:SF153">
    <property type="entry name" value="RECQ-LIKE DNA HELICASE BLM"/>
    <property type="match status" value="1"/>
</dbReference>
<feature type="region of interest" description="Disordered" evidence="15">
    <location>
        <begin position="316"/>
        <end position="364"/>
    </location>
</feature>
<keyword evidence="8" id="KW-0067">ATP-binding</keyword>
<dbReference type="Pfam" id="PF16124">
    <property type="entry name" value="RecQ_Zn_bind"/>
    <property type="match status" value="1"/>
</dbReference>
<dbReference type="GO" id="GO:0043138">
    <property type="term" value="F:3'-5' DNA helicase activity"/>
    <property type="evidence" value="ECO:0007669"/>
    <property type="project" value="UniProtKB-EC"/>
</dbReference>
<dbReference type="SMART" id="SM00487">
    <property type="entry name" value="DEXDc"/>
    <property type="match status" value="1"/>
</dbReference>
<feature type="compositionally biased region" description="Low complexity" evidence="15">
    <location>
        <begin position="200"/>
        <end position="210"/>
    </location>
</feature>
<evidence type="ECO:0000256" key="3">
    <source>
        <dbReference type="ARBA" id="ARBA00005446"/>
    </source>
</evidence>
<dbReference type="SMART" id="SM00956">
    <property type="entry name" value="RQC"/>
    <property type="match status" value="1"/>
</dbReference>
<feature type="region of interest" description="Disordered" evidence="15">
    <location>
        <begin position="187"/>
        <end position="261"/>
    </location>
</feature>
<dbReference type="EC" id="5.6.2.4" evidence="14"/>
<organism evidence="19 20">
    <name type="scientific">Macrophomina phaseolina (strain MS6)</name>
    <name type="common">Charcoal rot fungus</name>
    <dbReference type="NCBI Taxonomy" id="1126212"/>
    <lineage>
        <taxon>Eukaryota</taxon>
        <taxon>Fungi</taxon>
        <taxon>Dikarya</taxon>
        <taxon>Ascomycota</taxon>
        <taxon>Pezizomycotina</taxon>
        <taxon>Dothideomycetes</taxon>
        <taxon>Dothideomycetes incertae sedis</taxon>
        <taxon>Botryosphaeriales</taxon>
        <taxon>Botryosphaeriaceae</taxon>
        <taxon>Macrophomina</taxon>
    </lineage>
</organism>
<evidence type="ECO:0000256" key="9">
    <source>
        <dbReference type="ARBA" id="ARBA00023125"/>
    </source>
</evidence>
<dbReference type="GO" id="GO:0005694">
    <property type="term" value="C:chromosome"/>
    <property type="evidence" value="ECO:0007669"/>
    <property type="project" value="TreeGrafter"/>
</dbReference>
<dbReference type="PROSITE" id="PS51194">
    <property type="entry name" value="HELICASE_CTER"/>
    <property type="match status" value="1"/>
</dbReference>
<feature type="compositionally biased region" description="Gly residues" evidence="15">
    <location>
        <begin position="1726"/>
        <end position="1739"/>
    </location>
</feature>
<feature type="region of interest" description="Disordered" evidence="15">
    <location>
        <begin position="1601"/>
        <end position="1631"/>
    </location>
</feature>
<dbReference type="InterPro" id="IPR004589">
    <property type="entry name" value="DNA_helicase_ATP-dep_RecQ"/>
</dbReference>
<dbReference type="FunFam" id="1.10.10.10:FF:000495">
    <property type="entry name" value="RecQ family helicase MusN"/>
    <property type="match status" value="1"/>
</dbReference>
<dbReference type="InterPro" id="IPR002121">
    <property type="entry name" value="HRDC_dom"/>
</dbReference>
<dbReference type="InParanoid" id="K2QLF8"/>
<dbReference type="Gene3D" id="3.40.50.300">
    <property type="entry name" value="P-loop containing nucleotide triphosphate hydrolases"/>
    <property type="match status" value="2"/>
</dbReference>
<evidence type="ECO:0000256" key="1">
    <source>
        <dbReference type="ARBA" id="ARBA00001947"/>
    </source>
</evidence>
<dbReference type="STRING" id="1126212.K2QLF8"/>
<feature type="domain" description="Helicase C-terminal" evidence="18">
    <location>
        <begin position="1080"/>
        <end position="1232"/>
    </location>
</feature>
<dbReference type="PANTHER" id="PTHR13710">
    <property type="entry name" value="DNA HELICASE RECQ FAMILY MEMBER"/>
    <property type="match status" value="1"/>
</dbReference>
<feature type="compositionally biased region" description="Basic residues" evidence="15">
    <location>
        <begin position="1386"/>
        <end position="1404"/>
    </location>
</feature>
<comment type="caution">
    <text evidence="19">The sequence shown here is derived from an EMBL/GenBank/DDBJ whole genome shotgun (WGS) entry which is preliminary data.</text>
</comment>
<dbReference type="Gene3D" id="1.10.150.80">
    <property type="entry name" value="HRDC domain"/>
    <property type="match status" value="1"/>
</dbReference>
<keyword evidence="11" id="KW-0413">Isomerase</keyword>
<evidence type="ECO:0000313" key="20">
    <source>
        <dbReference type="Proteomes" id="UP000007129"/>
    </source>
</evidence>
<evidence type="ECO:0000259" key="16">
    <source>
        <dbReference type="PROSITE" id="PS50967"/>
    </source>
</evidence>
<evidence type="ECO:0000259" key="18">
    <source>
        <dbReference type="PROSITE" id="PS51194"/>
    </source>
</evidence>
<dbReference type="CDD" id="cd17920">
    <property type="entry name" value="DEXHc_RecQ"/>
    <property type="match status" value="1"/>
</dbReference>
<protein>
    <recommendedName>
        <fullName evidence="14">DNA 3'-5' helicase</fullName>
        <ecNumber evidence="14">5.6.2.4</ecNumber>
    </recommendedName>
</protein>
<accession>K2QLF8</accession>
<dbReference type="SMART" id="SM00490">
    <property type="entry name" value="HELICc"/>
    <property type="match status" value="1"/>
</dbReference>
<evidence type="ECO:0000256" key="2">
    <source>
        <dbReference type="ARBA" id="ARBA00004123"/>
    </source>
</evidence>
<dbReference type="GO" id="GO:0000724">
    <property type="term" value="P:double-strand break repair via homologous recombination"/>
    <property type="evidence" value="ECO:0007669"/>
    <property type="project" value="TreeGrafter"/>
</dbReference>
<dbReference type="GO" id="GO:0005737">
    <property type="term" value="C:cytoplasm"/>
    <property type="evidence" value="ECO:0007669"/>
    <property type="project" value="TreeGrafter"/>
</dbReference>
<dbReference type="InterPro" id="IPR002464">
    <property type="entry name" value="DNA/RNA_helicase_DEAH_CS"/>
</dbReference>
<dbReference type="PROSITE" id="PS50967">
    <property type="entry name" value="HRDC"/>
    <property type="match status" value="1"/>
</dbReference>
<dbReference type="PROSITE" id="PS51192">
    <property type="entry name" value="HELICASE_ATP_BIND_1"/>
    <property type="match status" value="1"/>
</dbReference>
<dbReference type="Pfam" id="PF00271">
    <property type="entry name" value="Helicase_C"/>
    <property type="match status" value="1"/>
</dbReference>
<dbReference type="GO" id="GO:0009378">
    <property type="term" value="F:four-way junction helicase activity"/>
    <property type="evidence" value="ECO:0007669"/>
    <property type="project" value="TreeGrafter"/>
</dbReference>
<feature type="compositionally biased region" description="Basic and acidic residues" evidence="15">
    <location>
        <begin position="711"/>
        <end position="720"/>
    </location>
</feature>
<comment type="cofactor">
    <cofactor evidence="1">
        <name>Zn(2+)</name>
        <dbReference type="ChEBI" id="CHEBI:29105"/>
    </cofactor>
</comment>
<feature type="region of interest" description="Disordered" evidence="15">
    <location>
        <begin position="813"/>
        <end position="847"/>
    </location>
</feature>
<dbReference type="GO" id="GO:0003677">
    <property type="term" value="F:DNA binding"/>
    <property type="evidence" value="ECO:0007669"/>
    <property type="project" value="UniProtKB-KW"/>
</dbReference>
<dbReference type="InterPro" id="IPR010997">
    <property type="entry name" value="HRDC-like_sf"/>
</dbReference>
<dbReference type="InterPro" id="IPR014001">
    <property type="entry name" value="Helicase_ATP-bd"/>
</dbReference>
<dbReference type="InterPro" id="IPR011545">
    <property type="entry name" value="DEAD/DEAH_box_helicase_dom"/>
</dbReference>
<keyword evidence="5" id="KW-0227">DNA damage</keyword>
<dbReference type="InterPro" id="IPR001650">
    <property type="entry name" value="Helicase_C-like"/>
</dbReference>
<feature type="region of interest" description="Disordered" evidence="15">
    <location>
        <begin position="1644"/>
        <end position="1739"/>
    </location>
</feature>
<keyword evidence="10" id="KW-0234">DNA repair</keyword>
<keyword evidence="9" id="KW-0238">DNA-binding</keyword>
<proteinExistence type="inferred from homology"/>
<feature type="region of interest" description="Disordered" evidence="15">
    <location>
        <begin position="104"/>
        <end position="167"/>
    </location>
</feature>
<dbReference type="Pfam" id="PF00570">
    <property type="entry name" value="HRDC"/>
    <property type="match status" value="1"/>
</dbReference>
<keyword evidence="7 19" id="KW-0347">Helicase</keyword>
<feature type="compositionally biased region" description="Basic and acidic residues" evidence="15">
    <location>
        <begin position="340"/>
        <end position="357"/>
    </location>
</feature>
<dbReference type="SUPFAM" id="SSF52540">
    <property type="entry name" value="P-loop containing nucleoside triphosphate hydrolases"/>
    <property type="match status" value="1"/>
</dbReference>
<evidence type="ECO:0000256" key="15">
    <source>
        <dbReference type="SAM" id="MobiDB-lite"/>
    </source>
</evidence>
<dbReference type="Gene3D" id="1.10.10.10">
    <property type="entry name" value="Winged helix-like DNA-binding domain superfamily/Winged helix DNA-binding domain"/>
    <property type="match status" value="1"/>
</dbReference>
<dbReference type="InterPro" id="IPR036388">
    <property type="entry name" value="WH-like_DNA-bd_sf"/>
</dbReference>
<evidence type="ECO:0000256" key="14">
    <source>
        <dbReference type="ARBA" id="ARBA00034808"/>
    </source>
</evidence>
<keyword evidence="4" id="KW-0547">Nucleotide-binding</keyword>
<feature type="region of interest" description="Disordered" evidence="15">
    <location>
        <begin position="1385"/>
        <end position="1404"/>
    </location>
</feature>
<evidence type="ECO:0000256" key="7">
    <source>
        <dbReference type="ARBA" id="ARBA00022806"/>
    </source>
</evidence>
<dbReference type="Pfam" id="PF09382">
    <property type="entry name" value="RQC"/>
    <property type="match status" value="1"/>
</dbReference>
<feature type="compositionally biased region" description="Polar residues" evidence="15">
    <location>
        <begin position="1644"/>
        <end position="1653"/>
    </location>
</feature>
<evidence type="ECO:0000256" key="10">
    <source>
        <dbReference type="ARBA" id="ARBA00023204"/>
    </source>
</evidence>
<dbReference type="InterPro" id="IPR027417">
    <property type="entry name" value="P-loop_NTPase"/>
</dbReference>
<keyword evidence="6" id="KW-0378">Hydrolase</keyword>